<dbReference type="InterPro" id="IPR025164">
    <property type="entry name" value="Toastrack_DUF4097"/>
</dbReference>
<dbReference type="AlphaFoldDB" id="A0A0B5KU83"/>
<dbReference type="Pfam" id="PF22564">
    <property type="entry name" value="HAAS"/>
    <property type="match status" value="1"/>
</dbReference>
<organism evidence="2">
    <name type="scientific">Firmicutes bacterium enrichment culture clone fosmid MGS-M1</name>
    <dbReference type="NCBI Taxonomy" id="1549348"/>
    <lineage>
        <taxon>Bacteria</taxon>
        <taxon>Bacillati</taxon>
        <taxon>Bacillota</taxon>
        <taxon>environmental samples</taxon>
    </lineage>
</organism>
<accession>A0A0B5KU83</accession>
<protein>
    <recommendedName>
        <fullName evidence="1">DUF4097 domain-containing protein</fullName>
    </recommendedName>
</protein>
<dbReference type="Gene3D" id="2.160.20.120">
    <property type="match status" value="1"/>
</dbReference>
<dbReference type="EMBL" id="KF831414">
    <property type="protein sequence ID" value="AJG37903.1"/>
    <property type="molecule type" value="Genomic_DNA"/>
</dbReference>
<reference evidence="2" key="1">
    <citation type="journal article" date="2015" name="Environ. Microbiol.">
        <title>Pressure adaptation is linked to thermal adaptation in salt-saturated marine habitats.</title>
        <authorList>
            <consortium name="The MAMBA Consortium"/>
            <person name="Alcaide M."/>
            <person name="Stogios P.J."/>
            <person name="Lafraya A."/>
            <person name="Tchigvintsev A."/>
            <person name="Flick R."/>
            <person name="Bargiela R."/>
            <person name="Chernikova T.N."/>
            <person name="Reva O.N."/>
            <person name="Hai T."/>
            <person name="Leggewie C.C."/>
            <person name="Katzke N."/>
            <person name="La Cono V."/>
            <person name="Matesanz R."/>
            <person name="Jebbar M."/>
            <person name="Jaeger K.E."/>
            <person name="Yakimov M.M."/>
            <person name="Yakunin A.F."/>
            <person name="Golyshin P.N."/>
            <person name="Golyshina O.V."/>
            <person name="Savchenko A."/>
            <person name="Ferrer M."/>
        </authorList>
    </citation>
    <scope>NUCLEOTIDE SEQUENCE</scope>
</reference>
<dbReference type="Pfam" id="PF13349">
    <property type="entry name" value="DUF4097"/>
    <property type="match status" value="1"/>
</dbReference>
<evidence type="ECO:0000313" key="2">
    <source>
        <dbReference type="EMBL" id="AJG37903.1"/>
    </source>
</evidence>
<sequence length="298" mass="33215">MKTFLENLKKELEKRHFTKEDIEEILEDHQEMIEEAKNDGLSDDDLIEKFGEPSKLAEDLSGSKSSNEVTEEVNTDDYKLLQSFPVLENNVDVIISLTSDDVECVAHDEETFEVFYKKVKNINDYKLNFDGKVFSLEEKKKIGLFGFKVGSGQFIVKVPKELNPNNLSIKIVSGEVALVQVNAKDVSLRAVSGNLVVRQGQYASLDMSIVSGDAKVNNVDISKDASINSVSGDITLSEVTAKNFFVKTVSGDCKGREFYPENVRLKSISGDMKITNSDQSRIVNIISKKTLSGEIRIN</sequence>
<feature type="domain" description="DUF4097" evidence="1">
    <location>
        <begin position="85"/>
        <end position="228"/>
    </location>
</feature>
<proteinExistence type="predicted"/>
<evidence type="ECO:0000259" key="1">
    <source>
        <dbReference type="Pfam" id="PF13349"/>
    </source>
</evidence>
<name>A0A0B5KU83_9FIRM</name>